<proteinExistence type="predicted"/>
<dbReference type="AlphaFoldDB" id="A0A3M5BTF5"/>
<accession>A0A3M5BTF5</accession>
<organism evidence="2 3">
    <name type="scientific">Pseudomonas savastanoi</name>
    <name type="common">Pseudomonas syringae pv. savastanoi</name>
    <dbReference type="NCBI Taxonomy" id="29438"/>
    <lineage>
        <taxon>Bacteria</taxon>
        <taxon>Pseudomonadati</taxon>
        <taxon>Pseudomonadota</taxon>
        <taxon>Gammaproteobacteria</taxon>
        <taxon>Pseudomonadales</taxon>
        <taxon>Pseudomonadaceae</taxon>
        <taxon>Pseudomonas</taxon>
    </lineage>
</organism>
<keyword evidence="1" id="KW-0732">Signal</keyword>
<reference evidence="2 3" key="1">
    <citation type="submission" date="2018-08" db="EMBL/GenBank/DDBJ databases">
        <title>Recombination of ecologically and evolutionarily significant loci maintains genetic cohesion in the Pseudomonas syringae species complex.</title>
        <authorList>
            <person name="Dillon M."/>
            <person name="Thakur S."/>
            <person name="Almeida R.N.D."/>
            <person name="Weir B.S."/>
            <person name="Guttman D.S."/>
        </authorList>
    </citation>
    <scope>NUCLEOTIDE SEQUENCE [LARGE SCALE GENOMIC DNA]</scope>
    <source>
        <strain evidence="2 3">ICMP 13685</strain>
    </source>
</reference>
<protein>
    <submittedName>
        <fullName evidence="2">Uncharacterized protein</fullName>
    </submittedName>
</protein>
<dbReference type="Proteomes" id="UP000269801">
    <property type="component" value="Unassembled WGS sequence"/>
</dbReference>
<feature type="chain" id="PRO_5018161082" evidence="1">
    <location>
        <begin position="31"/>
        <end position="505"/>
    </location>
</feature>
<feature type="signal peptide" evidence="1">
    <location>
        <begin position="1"/>
        <end position="30"/>
    </location>
</feature>
<gene>
    <name evidence="2" type="ORF">ALP70_01363</name>
</gene>
<evidence type="ECO:0000313" key="3">
    <source>
        <dbReference type="Proteomes" id="UP000269801"/>
    </source>
</evidence>
<comment type="caution">
    <text evidence="2">The sequence shown here is derived from an EMBL/GenBank/DDBJ whole genome shotgun (WGS) entry which is preliminary data.</text>
</comment>
<name>A0A3M5BTF5_PSESS</name>
<dbReference type="EMBL" id="RBSL01000153">
    <property type="protein sequence ID" value="RMS28604.1"/>
    <property type="molecule type" value="Genomic_DNA"/>
</dbReference>
<evidence type="ECO:0000256" key="1">
    <source>
        <dbReference type="SAM" id="SignalP"/>
    </source>
</evidence>
<evidence type="ECO:0000313" key="2">
    <source>
        <dbReference type="EMBL" id="RMS28604.1"/>
    </source>
</evidence>
<sequence>MLIINHNFMNTKFTLSTLVFALCACANTYAANKIDISPLLQEEKFDVHNKQINCNMPNGSRDLMMLRQVYNKETNVPVYKGNGVYAALAYTDSKGVYHSKEEVLATTSSEYQTDGWEVVVACGGSQFDGYSSGTDKVVGDWCPAGYTTGGFDRIRTYLYYPNATAYKKVNFKINWQCTELASFTGTQTGTDFCPYPQTGMISKSRQIKTYTDGYSYALTDWVVTSNSCVTPPPPVPVVTTTQKVVEVSCDSFYKAPAGTYSGKVFQTGTLTTSKNFLGITSSVFTVESQDISSCAQMFSEVVENKTVENCPDGQTGTITKAVYTAKDSLGNTTYPLGQSAIILLSNCATAADVENSEAVNVAPAKSAVLSNMSFKLSQLSSNGSELAKTIAGYDSSLATDAHTLNIVADSMSANVLNASNLTKVVRAFKQASGDNAVNIKVGFISRNLVDYVGQSGLTVDKISKEKLILLNASESDGVVTVEYASYLNQAKPSDKQKFTVKLFDL</sequence>